<dbReference type="AlphaFoldDB" id="A0A9P1GAA1"/>
<proteinExistence type="predicted"/>
<dbReference type="EMBL" id="CAMXCT010003891">
    <property type="protein sequence ID" value="CAI4006761.1"/>
    <property type="molecule type" value="Genomic_DNA"/>
</dbReference>
<dbReference type="Proteomes" id="UP001152797">
    <property type="component" value="Unassembled WGS sequence"/>
</dbReference>
<protein>
    <submittedName>
        <fullName evidence="3">Marginal zone B- and B1-cell-specific protein (Plasma cell-induced resident endoplasmic reticulum protein) (Plasma cell-induced resident ER protein) (PERp1) (Proapoptotic caspase adapter protein)</fullName>
    </submittedName>
</protein>
<evidence type="ECO:0000313" key="2">
    <source>
        <dbReference type="EMBL" id="CAI4006761.1"/>
    </source>
</evidence>
<keyword evidence="4" id="KW-1185">Reference proteome</keyword>
<dbReference type="GO" id="GO:0034663">
    <property type="term" value="C:endoplasmic reticulum chaperone complex"/>
    <property type="evidence" value="ECO:0007669"/>
    <property type="project" value="TreeGrafter"/>
</dbReference>
<accession>A0A9P1GAA1</accession>
<dbReference type="EMBL" id="CAMXCT020003891">
    <property type="protein sequence ID" value="CAL1160136.1"/>
    <property type="molecule type" value="Genomic_DNA"/>
</dbReference>
<sequence>MFFVVYLLQVWLLVLAKDDKGGWEESVNEEGKKVQTLKIEAPAMTEEDQYGYNMPDRYKCDSCRAIVHHLNEALHKQQPKSRRLKSWEYTDLFEETCRSAFEGYGIKLVNGENVLSGPGLKDNVELQPGMGAIQMGGENWKKRLAEECRKLIFEQVGEDDFYSFLYGKLKDGDSLDARDYCTKEAEYCKAQKLGPEAPKEEKKPKAELIVWVQKSVRDAWH</sequence>
<dbReference type="PANTHER" id="PTHR15881">
    <property type="entry name" value="MARGINAL ZONE B- AND B1-CELL-SPECIFIC PROTEIN"/>
    <property type="match status" value="1"/>
</dbReference>
<evidence type="ECO:0000313" key="3">
    <source>
        <dbReference type="EMBL" id="CAL4794073.1"/>
    </source>
</evidence>
<feature type="signal peptide" evidence="1">
    <location>
        <begin position="1"/>
        <end position="16"/>
    </location>
</feature>
<evidence type="ECO:0000256" key="1">
    <source>
        <dbReference type="SAM" id="SignalP"/>
    </source>
</evidence>
<organism evidence="2">
    <name type="scientific">Cladocopium goreaui</name>
    <dbReference type="NCBI Taxonomy" id="2562237"/>
    <lineage>
        <taxon>Eukaryota</taxon>
        <taxon>Sar</taxon>
        <taxon>Alveolata</taxon>
        <taxon>Dinophyceae</taxon>
        <taxon>Suessiales</taxon>
        <taxon>Symbiodiniaceae</taxon>
        <taxon>Cladocopium</taxon>
    </lineage>
</organism>
<feature type="chain" id="PRO_5043272599" evidence="1">
    <location>
        <begin position="17"/>
        <end position="221"/>
    </location>
</feature>
<name>A0A9P1GAA1_9DINO</name>
<dbReference type="GO" id="GO:0005576">
    <property type="term" value="C:extracellular region"/>
    <property type="evidence" value="ECO:0007669"/>
    <property type="project" value="TreeGrafter"/>
</dbReference>
<gene>
    <name evidence="2" type="ORF">C1SCF055_LOCUS32372</name>
</gene>
<keyword evidence="1" id="KW-0732">Signal</keyword>
<evidence type="ECO:0000313" key="4">
    <source>
        <dbReference type="Proteomes" id="UP001152797"/>
    </source>
</evidence>
<reference evidence="3 4" key="2">
    <citation type="submission" date="2024-05" db="EMBL/GenBank/DDBJ databases">
        <authorList>
            <person name="Chen Y."/>
            <person name="Shah S."/>
            <person name="Dougan E. K."/>
            <person name="Thang M."/>
            <person name="Chan C."/>
        </authorList>
    </citation>
    <scope>NUCLEOTIDE SEQUENCE [LARGE SCALE GENOMIC DNA]</scope>
</reference>
<dbReference type="PANTHER" id="PTHR15881:SF2">
    <property type="entry name" value="MARGINAL ZONE B- AND B1-CELL-SPECIFIC PROTEIN"/>
    <property type="match status" value="1"/>
</dbReference>
<reference evidence="2" key="1">
    <citation type="submission" date="2022-10" db="EMBL/GenBank/DDBJ databases">
        <authorList>
            <person name="Chen Y."/>
            <person name="Dougan E. K."/>
            <person name="Chan C."/>
            <person name="Rhodes N."/>
            <person name="Thang M."/>
        </authorList>
    </citation>
    <scope>NUCLEOTIDE SEQUENCE</scope>
</reference>
<comment type="caution">
    <text evidence="2">The sequence shown here is derived from an EMBL/GenBank/DDBJ whole genome shotgun (WGS) entry which is preliminary data.</text>
</comment>
<dbReference type="InterPro" id="IPR052682">
    <property type="entry name" value="MZB1"/>
</dbReference>
<dbReference type="EMBL" id="CAMXCT030003891">
    <property type="protein sequence ID" value="CAL4794073.1"/>
    <property type="molecule type" value="Genomic_DNA"/>
</dbReference>
<dbReference type="OrthoDB" id="448621at2759"/>